<accession>A0A1B2IGU2</accession>
<dbReference type="Proteomes" id="UP000221949">
    <property type="component" value="Segment"/>
</dbReference>
<evidence type="ECO:0000313" key="2">
    <source>
        <dbReference type="Proteomes" id="UP000221949"/>
    </source>
</evidence>
<gene>
    <name evidence="1" type="ORF">STRATTON_28</name>
</gene>
<organism evidence="1 2">
    <name type="scientific">Erwinia phage vB_EamM_Stratton</name>
    <dbReference type="NCBI Taxonomy" id="1883378"/>
    <lineage>
        <taxon>Viruses</taxon>
        <taxon>Duplodnaviria</taxon>
        <taxon>Heunggongvirae</taxon>
        <taxon>Uroviricota</taxon>
        <taxon>Caudoviricetes</taxon>
        <taxon>Chimalliviridae</taxon>
        <taxon>Erskinevirus</taxon>
        <taxon>Erskinevirus EaH2</taxon>
    </lineage>
</organism>
<sequence length="169" mass="18993">MLESEYFFIPDYQLICGPLSEFDPNCILREVNDDLNSIINLAMSFVEKGTIGEQVGFSMPKTFEFVAREMNARGYVIEGDSIIEYGVAIQEVGKAFMTAVSNNPYWFTRYGTWVGARYGAKSQTGGVEFLLRYSMQKFPQYEQPGMAEKVTPTLLAVIEMLFGNLGGKL</sequence>
<proteinExistence type="predicted"/>
<name>A0A1B2IGU2_9CAUD</name>
<dbReference type="EMBL" id="KX397373">
    <property type="protein sequence ID" value="ANZ50453.1"/>
    <property type="molecule type" value="Genomic_DNA"/>
</dbReference>
<protein>
    <submittedName>
        <fullName evidence="1">Uncharacterized protein</fullName>
    </submittedName>
</protein>
<evidence type="ECO:0000313" key="1">
    <source>
        <dbReference type="EMBL" id="ANZ50453.1"/>
    </source>
</evidence>
<reference evidence="2" key="1">
    <citation type="submission" date="2016-06" db="EMBL/GenBank/DDBJ databases">
        <authorList>
            <person name="Berg J.A."/>
            <person name="Stratton M.L."/>
            <person name="Esplin I.D."/>
            <person name="Jensen G.L."/>
            <person name="Merrill B.D."/>
            <person name="Breakwell D.P."/>
            <person name="Hope S."/>
            <person name="Grose J.H."/>
        </authorList>
    </citation>
    <scope>NUCLEOTIDE SEQUENCE [LARGE SCALE GENOMIC DNA]</scope>
</reference>